<organism evidence="5 6">
    <name type="scientific">Stachybotrys chartarum (strain CBS 109288 / IBT 7711)</name>
    <name type="common">Toxic black mold</name>
    <name type="synonym">Stilbospora chartarum</name>
    <dbReference type="NCBI Taxonomy" id="1280523"/>
    <lineage>
        <taxon>Eukaryota</taxon>
        <taxon>Fungi</taxon>
        <taxon>Dikarya</taxon>
        <taxon>Ascomycota</taxon>
        <taxon>Pezizomycotina</taxon>
        <taxon>Sordariomycetes</taxon>
        <taxon>Hypocreomycetidae</taxon>
        <taxon>Hypocreales</taxon>
        <taxon>Stachybotryaceae</taxon>
        <taxon>Stachybotrys</taxon>
    </lineage>
</organism>
<dbReference type="OrthoDB" id="1792at2759"/>
<dbReference type="AlphaFoldDB" id="A0A084AUS0"/>
<dbReference type="InterPro" id="IPR006925">
    <property type="entry name" value="Vps16_C"/>
</dbReference>
<gene>
    <name evidence="5" type="ORF">S7711_03347</name>
</gene>
<keyword evidence="2" id="KW-0653">Protein transport</keyword>
<dbReference type="PANTHER" id="PTHR12811:SF0">
    <property type="entry name" value="VACUOLAR PROTEIN SORTING-ASSOCIATED PROTEIN 16 HOMOLOG"/>
    <property type="match status" value="1"/>
</dbReference>
<dbReference type="GO" id="GO:0016197">
    <property type="term" value="P:endosomal transport"/>
    <property type="evidence" value="ECO:0007669"/>
    <property type="project" value="TreeGrafter"/>
</dbReference>
<dbReference type="PIRSF" id="PIRSF007949">
    <property type="entry name" value="VPS16"/>
    <property type="match status" value="1"/>
</dbReference>
<dbReference type="Proteomes" id="UP000028045">
    <property type="component" value="Unassembled WGS sequence"/>
</dbReference>
<evidence type="ECO:0000256" key="2">
    <source>
        <dbReference type="PIRNR" id="PIRNR007949"/>
    </source>
</evidence>
<evidence type="ECO:0000313" key="6">
    <source>
        <dbReference type="Proteomes" id="UP000028045"/>
    </source>
</evidence>
<keyword evidence="2" id="KW-0813">Transport</keyword>
<proteinExistence type="inferred from homology"/>
<dbReference type="InterPro" id="IPR015943">
    <property type="entry name" value="WD40/YVTN_repeat-like_dom_sf"/>
</dbReference>
<dbReference type="InterPro" id="IPR036322">
    <property type="entry name" value="WD40_repeat_dom_sf"/>
</dbReference>
<evidence type="ECO:0000313" key="5">
    <source>
        <dbReference type="EMBL" id="KEY69049.1"/>
    </source>
</evidence>
<protein>
    <recommendedName>
        <fullName evidence="2">Probable vacuolar protein sorting-associated protein 16 homolog</fullName>
    </recommendedName>
</protein>
<dbReference type="EMBL" id="KL648554">
    <property type="protein sequence ID" value="KEY69049.1"/>
    <property type="molecule type" value="Genomic_DNA"/>
</dbReference>
<dbReference type="InterPro" id="IPR006926">
    <property type="entry name" value="Vps16_N"/>
</dbReference>
<dbReference type="InterPro" id="IPR038132">
    <property type="entry name" value="Vps16_C_sf"/>
</dbReference>
<evidence type="ECO:0000259" key="3">
    <source>
        <dbReference type="Pfam" id="PF04840"/>
    </source>
</evidence>
<dbReference type="PANTHER" id="PTHR12811">
    <property type="entry name" value="VACUOLAR PROTEIN SORTING VPS16"/>
    <property type="match status" value="1"/>
</dbReference>
<dbReference type="GO" id="GO:0006886">
    <property type="term" value="P:intracellular protein transport"/>
    <property type="evidence" value="ECO:0007669"/>
    <property type="project" value="InterPro"/>
</dbReference>
<reference evidence="5 6" key="1">
    <citation type="journal article" date="2014" name="BMC Genomics">
        <title>Comparative genome sequencing reveals chemotype-specific gene clusters in the toxigenic black mold Stachybotrys.</title>
        <authorList>
            <person name="Semeiks J."/>
            <person name="Borek D."/>
            <person name="Otwinowski Z."/>
            <person name="Grishin N.V."/>
        </authorList>
    </citation>
    <scope>NUCLEOTIDE SEQUENCE [LARGE SCALE GENOMIC DNA]</scope>
    <source>
        <strain evidence="6">CBS 109288 / IBT 7711</strain>
    </source>
</reference>
<dbReference type="InterPro" id="IPR016534">
    <property type="entry name" value="VPS16"/>
</dbReference>
<dbReference type="GO" id="GO:0005768">
    <property type="term" value="C:endosome"/>
    <property type="evidence" value="ECO:0007669"/>
    <property type="project" value="UniProtKB-ARBA"/>
</dbReference>
<keyword evidence="6" id="KW-1185">Reference proteome</keyword>
<comment type="similarity">
    <text evidence="1 2">Belongs to the VPS16 family.</text>
</comment>
<dbReference type="Gene3D" id="2.130.10.10">
    <property type="entry name" value="YVTN repeat-like/Quinoprotein amine dehydrogenase"/>
    <property type="match status" value="1"/>
</dbReference>
<dbReference type="Pfam" id="PF04840">
    <property type="entry name" value="Vps16_C"/>
    <property type="match status" value="1"/>
</dbReference>
<evidence type="ECO:0000259" key="4">
    <source>
        <dbReference type="Pfam" id="PF04841"/>
    </source>
</evidence>
<sequence length="827" mass="93064">MDTLHPRAEWESVGNKWFRKTQLYTAVFDQDLDLDSYIVAGAPYAGAIALWRDDSKLHAYQPGRSSKPSIDIYSLAGKRLQSISWDKGPIKGLGWTEEETLVVVTADGNVRCYDLQGDFSHFSLGHGADNFGVESCRFYNQGMVALLGNNSLITVNSYAEPRPKQLASTPEGQVHSWGIIPPYYTLSRSVEVLLSIEKTVYVVDATDCEDRFLDIGPFTHISVSPNGEHVNLYAENGKAHVISSNFQERFFEHDSNSHTPPLYVEWCGSDAIIAWEDEVHIIGPDETSATYIYDSNRVHVISDYDGAHLLTNDYCEFLERVPPETVQAFGQATDSAPASILLDAVGQLEMESPKADDYIQLIRPNLTEAVDTCVNAAGREFDTYWQKRLLKAASFGKSVLDLYDSDEFVRMCETLRVLNAVRFFEIGMPLSFSQYERLTPEGLIRRLLSRHEYLLALKIAGYLKIPSDRIYVHWACSKVRVGTEDDDTICRLVVERLSGKPGISFEEIARAAYHEGRTRLATELLNHEPRGGQQVPLLLDMEEDELALDKAVESGDTDLMLSVLMKLKKKLPLASFFRVINARPTATALVEALAIQEGDNTLLKDLYYQDDRRTDGANVFIRESLRQPDARTSSDKLALAAKLLSDSKEASFELHALKEAATLLRMQEAFDRDLTDTFTGLSVHATMFKLIRLGYSGRAKKIQSEFKVPDKVAWWIRLRALVAKRDWSEIEDIARSSRSPIGWEPFYNLTLQAGNPRTAAIFIPKCTNIERGESIGMYEKCGMRVKAAEEAVKLKDADAWARLLEAAARGSQEWRDIERMGNAVFKR</sequence>
<evidence type="ECO:0000256" key="1">
    <source>
        <dbReference type="ARBA" id="ARBA00009250"/>
    </source>
</evidence>
<feature type="domain" description="Vps16 C-terminal" evidence="3">
    <location>
        <begin position="503"/>
        <end position="808"/>
    </location>
</feature>
<name>A0A084AUS0_STACB</name>
<dbReference type="Gene3D" id="1.10.150.780">
    <property type="entry name" value="Vps16, C-terminal region"/>
    <property type="match status" value="1"/>
</dbReference>
<dbReference type="GO" id="GO:0042144">
    <property type="term" value="P:vacuole fusion, non-autophagic"/>
    <property type="evidence" value="ECO:0007669"/>
    <property type="project" value="TreeGrafter"/>
</dbReference>
<accession>A0A084AUS0</accession>
<dbReference type="GO" id="GO:0003779">
    <property type="term" value="F:actin binding"/>
    <property type="evidence" value="ECO:0007669"/>
    <property type="project" value="TreeGrafter"/>
</dbReference>
<dbReference type="GO" id="GO:0030897">
    <property type="term" value="C:HOPS complex"/>
    <property type="evidence" value="ECO:0007669"/>
    <property type="project" value="TreeGrafter"/>
</dbReference>
<dbReference type="HOGENOM" id="CLU_008909_1_0_1"/>
<dbReference type="SUPFAM" id="SSF50978">
    <property type="entry name" value="WD40 repeat-like"/>
    <property type="match status" value="1"/>
</dbReference>
<feature type="domain" description="Vps16 N-terminal" evidence="4">
    <location>
        <begin position="7"/>
        <end position="410"/>
    </location>
</feature>
<comment type="function">
    <text evidence="2">Essential for vacuolar protein sorting. Required for vacuole biogenesis, stability and to maintain vacuole morphology.</text>
</comment>
<dbReference type="Pfam" id="PF04841">
    <property type="entry name" value="Vps16_N"/>
    <property type="match status" value="1"/>
</dbReference>